<accession>A0AAD5SQN9</accession>
<name>A0AAD5SQN9_9FUNG</name>
<gene>
    <name evidence="1" type="ORF">HK100_007127</name>
</gene>
<evidence type="ECO:0008006" key="3">
    <source>
        <dbReference type="Google" id="ProtNLM"/>
    </source>
</evidence>
<proteinExistence type="predicted"/>
<sequence length="291" mass="32495">MSQISKTLSLPIDEHNPTVSPSSKSICRLFYNNAPHDVLSNSWKCKCGVEHKCDVIKSSYNNLMTHIKSKHSNHLNIYTAYALESFSTSGGKSNSSNQFAQTLNYMIDVKSRNIYKWLDWIVKLSFCKKECMRENLNLQKIYTKTLKKYIFQLVDAVEKKITTLATAAPCYALVFDSWTQDSTHFIGKKNGAILIINPGITSSLFITLPAKNTAASSPNIYLLVFAPLLDKTTLTAANHWEFILAKLEWNHLPADNLVCLISDNCNTNDATANLLLLNPAPADSVQIVTLG</sequence>
<evidence type="ECO:0000313" key="1">
    <source>
        <dbReference type="EMBL" id="KAJ3091667.1"/>
    </source>
</evidence>
<dbReference type="EMBL" id="JADGJH010003341">
    <property type="protein sequence ID" value="KAJ3091667.1"/>
    <property type="molecule type" value="Genomic_DNA"/>
</dbReference>
<dbReference type="Proteomes" id="UP001211907">
    <property type="component" value="Unassembled WGS sequence"/>
</dbReference>
<keyword evidence="2" id="KW-1185">Reference proteome</keyword>
<comment type="caution">
    <text evidence="1">The sequence shown here is derived from an EMBL/GenBank/DDBJ whole genome shotgun (WGS) entry which is preliminary data.</text>
</comment>
<dbReference type="PANTHER" id="PTHR40866:SF1">
    <property type="entry name" value="BED-TYPE DOMAIN-CONTAINING PROTEIN"/>
    <property type="match status" value="1"/>
</dbReference>
<organism evidence="1 2">
    <name type="scientific">Physocladia obscura</name>
    <dbReference type="NCBI Taxonomy" id="109957"/>
    <lineage>
        <taxon>Eukaryota</taxon>
        <taxon>Fungi</taxon>
        <taxon>Fungi incertae sedis</taxon>
        <taxon>Chytridiomycota</taxon>
        <taxon>Chytridiomycota incertae sedis</taxon>
        <taxon>Chytridiomycetes</taxon>
        <taxon>Chytridiales</taxon>
        <taxon>Chytriomycetaceae</taxon>
        <taxon>Physocladia</taxon>
    </lineage>
</organism>
<reference evidence="1" key="1">
    <citation type="submission" date="2020-05" db="EMBL/GenBank/DDBJ databases">
        <title>Phylogenomic resolution of chytrid fungi.</title>
        <authorList>
            <person name="Stajich J.E."/>
            <person name="Amses K."/>
            <person name="Simmons R."/>
            <person name="Seto K."/>
            <person name="Myers J."/>
            <person name="Bonds A."/>
            <person name="Quandt C.A."/>
            <person name="Barry K."/>
            <person name="Liu P."/>
            <person name="Grigoriev I."/>
            <person name="Longcore J.E."/>
            <person name="James T.Y."/>
        </authorList>
    </citation>
    <scope>NUCLEOTIDE SEQUENCE</scope>
    <source>
        <strain evidence="1">JEL0513</strain>
    </source>
</reference>
<dbReference type="PANTHER" id="PTHR40866">
    <property type="entry name" value="BED-TYPE DOMAIN-CONTAINING PROTEIN"/>
    <property type="match status" value="1"/>
</dbReference>
<evidence type="ECO:0000313" key="2">
    <source>
        <dbReference type="Proteomes" id="UP001211907"/>
    </source>
</evidence>
<feature type="non-terminal residue" evidence="1">
    <location>
        <position position="291"/>
    </location>
</feature>
<dbReference type="AlphaFoldDB" id="A0AAD5SQN9"/>
<protein>
    <recommendedName>
        <fullName evidence="3">BED-type domain-containing protein</fullName>
    </recommendedName>
</protein>